<evidence type="ECO:0000313" key="2">
    <source>
        <dbReference type="Proteomes" id="UP000019376"/>
    </source>
</evidence>
<gene>
    <name evidence="1" type="ORF">PDE_02201</name>
</gene>
<reference evidence="1 2" key="1">
    <citation type="journal article" date="2013" name="PLoS ONE">
        <title>Genomic and secretomic analyses reveal unique features of the lignocellulolytic enzyme system of Penicillium decumbens.</title>
        <authorList>
            <person name="Liu G."/>
            <person name="Zhang L."/>
            <person name="Wei X."/>
            <person name="Zou G."/>
            <person name="Qin Y."/>
            <person name="Ma L."/>
            <person name="Li J."/>
            <person name="Zheng H."/>
            <person name="Wang S."/>
            <person name="Wang C."/>
            <person name="Xun L."/>
            <person name="Zhao G.-P."/>
            <person name="Zhou Z."/>
            <person name="Qu Y."/>
        </authorList>
    </citation>
    <scope>NUCLEOTIDE SEQUENCE [LARGE SCALE GENOMIC DNA]</scope>
    <source>
        <strain evidence="2">114-2 / CGMCC 5302</strain>
    </source>
</reference>
<sequence>MALPCQPQDPRISTL</sequence>
<proteinExistence type="predicted"/>
<dbReference type="HOGENOM" id="CLU_3434167_0_0_1"/>
<accession>S8AMY5</accession>
<protein>
    <submittedName>
        <fullName evidence="1">Uncharacterized protein</fullName>
    </submittedName>
</protein>
<keyword evidence="2" id="KW-1185">Reference proteome</keyword>
<organism evidence="1 2">
    <name type="scientific">Penicillium oxalicum (strain 114-2 / CGMCC 5302)</name>
    <name type="common">Penicillium decumbens</name>
    <dbReference type="NCBI Taxonomy" id="933388"/>
    <lineage>
        <taxon>Eukaryota</taxon>
        <taxon>Fungi</taxon>
        <taxon>Dikarya</taxon>
        <taxon>Ascomycota</taxon>
        <taxon>Pezizomycotina</taxon>
        <taxon>Eurotiomycetes</taxon>
        <taxon>Eurotiomycetidae</taxon>
        <taxon>Eurotiales</taxon>
        <taxon>Aspergillaceae</taxon>
        <taxon>Penicillium</taxon>
    </lineage>
</organism>
<evidence type="ECO:0000313" key="1">
    <source>
        <dbReference type="EMBL" id="EPS27258.1"/>
    </source>
</evidence>
<name>S8AMY5_PENO1</name>
<dbReference type="EMBL" id="KB644410">
    <property type="protein sequence ID" value="EPS27258.1"/>
    <property type="molecule type" value="Genomic_DNA"/>
</dbReference>
<dbReference type="Proteomes" id="UP000019376">
    <property type="component" value="Unassembled WGS sequence"/>
</dbReference>